<keyword evidence="3" id="KW-1003">Cell membrane</keyword>
<dbReference type="RefSeq" id="WP_173112671.1">
    <property type="nucleotide sequence ID" value="NZ_AP022829.1"/>
</dbReference>
<feature type="transmembrane region" description="Helical" evidence="7">
    <location>
        <begin position="169"/>
        <end position="194"/>
    </location>
</feature>
<reference evidence="9" key="1">
    <citation type="journal article" date="2020" name="Microbiol. Resour. Announc.">
        <title>Complete Genome Sequence of Adlercreutzia sp. Strain 8CFCBH1, a Potent Producer of Equol, Isolated from Healthy Japanese Feces.</title>
        <authorList>
            <person name="Ogata Y."/>
            <person name="Sakamoto M."/>
            <person name="Ohkuma M."/>
            <person name="Hattori M."/>
            <person name="Suda W."/>
        </authorList>
    </citation>
    <scope>NUCLEOTIDE SEQUENCE [LARGE SCALE GENOMIC DNA]</scope>
    <source>
        <strain evidence="9">8CFCBH1</strain>
    </source>
</reference>
<feature type="transmembrane region" description="Helical" evidence="7">
    <location>
        <begin position="246"/>
        <end position="266"/>
    </location>
</feature>
<keyword evidence="6 7" id="KW-0472">Membrane</keyword>
<dbReference type="Proteomes" id="UP000501727">
    <property type="component" value="Chromosome"/>
</dbReference>
<protein>
    <submittedName>
        <fullName evidence="8">Oxidoreductase</fullName>
    </submittedName>
</protein>
<comment type="similarity">
    <text evidence="2">Belongs to the NrfD family.</text>
</comment>
<feature type="transmembrane region" description="Helical" evidence="7">
    <location>
        <begin position="132"/>
        <end position="157"/>
    </location>
</feature>
<feature type="transmembrane region" description="Helical" evidence="7">
    <location>
        <begin position="51"/>
        <end position="70"/>
    </location>
</feature>
<dbReference type="InterPro" id="IPR052049">
    <property type="entry name" value="Electron_transfer_protein"/>
</dbReference>
<dbReference type="EMBL" id="AP022829">
    <property type="protein sequence ID" value="BCA88478.1"/>
    <property type="molecule type" value="Genomic_DNA"/>
</dbReference>
<dbReference type="PANTHER" id="PTHR34856">
    <property type="entry name" value="PROTEIN NRFD"/>
    <property type="match status" value="1"/>
</dbReference>
<dbReference type="Pfam" id="PF03916">
    <property type="entry name" value="NrfD"/>
    <property type="match status" value="1"/>
</dbReference>
<dbReference type="AlphaFoldDB" id="A0A6F8SJL9"/>
<comment type="subcellular location">
    <subcellularLocation>
        <location evidence="1">Cell membrane</location>
        <topology evidence="1">Multi-pass membrane protein</topology>
    </subcellularLocation>
</comment>
<feature type="transmembrane region" description="Helical" evidence="7">
    <location>
        <begin position="90"/>
        <end position="111"/>
    </location>
</feature>
<evidence type="ECO:0000256" key="2">
    <source>
        <dbReference type="ARBA" id="ARBA00008929"/>
    </source>
</evidence>
<evidence type="ECO:0000256" key="3">
    <source>
        <dbReference type="ARBA" id="ARBA00022475"/>
    </source>
</evidence>
<evidence type="ECO:0000256" key="4">
    <source>
        <dbReference type="ARBA" id="ARBA00022692"/>
    </source>
</evidence>
<evidence type="ECO:0000256" key="6">
    <source>
        <dbReference type="ARBA" id="ARBA00023136"/>
    </source>
</evidence>
<evidence type="ECO:0000313" key="9">
    <source>
        <dbReference type="Proteomes" id="UP000501727"/>
    </source>
</evidence>
<sequence>MVSIYIALYLFLAGTGAGAFLIGAIVDMVLRFRPRAAGGWFARVSAVTDAGLILGPVLVAVSALFLFLDLGVPDRVFHLFLASTSSLLSMGAWAILVFCVMATLALVLGSLADGEGDGYEYELAPGKVVLRVCEFACSLVAMGMALFVVVYSGIFLAMYPSLPFLHTGWVPVLFVASALACGLAALIVTAFFRLASPGMQLATNALLPLDMVFVIVEALVLAGFLASCFASDGPAGTSAQSLMSGSIAPLFWAGVVMMGLVAPFSVDAVCRRLPAPVAVVLGSACALVGGLCLRMALLMATERFNLVFMSALGFWS</sequence>
<dbReference type="Gene3D" id="1.20.1630.10">
    <property type="entry name" value="Formate dehydrogenase/DMSO reductase domain"/>
    <property type="match status" value="1"/>
</dbReference>
<dbReference type="InterPro" id="IPR005614">
    <property type="entry name" value="NrfD-like"/>
</dbReference>
<keyword evidence="4 7" id="KW-0812">Transmembrane</keyword>
<evidence type="ECO:0000256" key="5">
    <source>
        <dbReference type="ARBA" id="ARBA00022989"/>
    </source>
</evidence>
<dbReference type="GO" id="GO:0005886">
    <property type="term" value="C:plasma membrane"/>
    <property type="evidence" value="ECO:0007669"/>
    <property type="project" value="UniProtKB-SubCell"/>
</dbReference>
<evidence type="ECO:0000256" key="1">
    <source>
        <dbReference type="ARBA" id="ARBA00004651"/>
    </source>
</evidence>
<gene>
    <name evidence="8" type="ORF">ADCFC_09760</name>
</gene>
<dbReference type="PANTHER" id="PTHR34856:SF2">
    <property type="entry name" value="PROTEIN NRFD"/>
    <property type="match status" value="1"/>
</dbReference>
<evidence type="ECO:0000256" key="7">
    <source>
        <dbReference type="SAM" id="Phobius"/>
    </source>
</evidence>
<name>A0A6F8SJL9_9ACTN</name>
<reference evidence="9" key="2">
    <citation type="submission" date="2020-03" db="EMBL/GenBank/DDBJ databases">
        <title>Complete Genome Sequence of Adlercreutzia sp. strain 8CFCBH1 Producing Equol, Isolated from Healthy Japanese Feces.</title>
        <authorList>
            <person name="Ogata Y."/>
            <person name="Sakamoto M."/>
            <person name="Ohkuma M."/>
            <person name="Hattori M."/>
            <person name="Suda W."/>
        </authorList>
    </citation>
    <scope>NUCLEOTIDE SEQUENCE [LARGE SCALE GENOMIC DNA]</scope>
    <source>
        <strain evidence="9">8CFCBH1</strain>
    </source>
</reference>
<keyword evidence="5 7" id="KW-1133">Transmembrane helix</keyword>
<keyword evidence="9" id="KW-1185">Reference proteome</keyword>
<feature type="transmembrane region" description="Helical" evidence="7">
    <location>
        <begin position="278"/>
        <end position="300"/>
    </location>
</feature>
<feature type="transmembrane region" description="Helical" evidence="7">
    <location>
        <begin position="6"/>
        <end position="30"/>
    </location>
</feature>
<accession>A0A6F8SJL9</accession>
<evidence type="ECO:0000313" key="8">
    <source>
        <dbReference type="EMBL" id="BCA88478.1"/>
    </source>
</evidence>
<dbReference type="KEGG" id="ahat:ADCFC_10970"/>
<proteinExistence type="inferred from homology"/>
<feature type="transmembrane region" description="Helical" evidence="7">
    <location>
        <begin position="206"/>
        <end position="226"/>
    </location>
</feature>
<organism evidence="8 9">
    <name type="scientific">Adlercreutzia hattorii</name>
    <dbReference type="NCBI Taxonomy" id="2707299"/>
    <lineage>
        <taxon>Bacteria</taxon>
        <taxon>Bacillati</taxon>
        <taxon>Actinomycetota</taxon>
        <taxon>Coriobacteriia</taxon>
        <taxon>Eggerthellales</taxon>
        <taxon>Eggerthellaceae</taxon>
        <taxon>Adlercreutzia</taxon>
    </lineage>
</organism>